<dbReference type="SUPFAM" id="SSF50630">
    <property type="entry name" value="Acid proteases"/>
    <property type="match status" value="1"/>
</dbReference>
<proteinExistence type="predicted"/>
<feature type="domain" description="Peptidase A2" evidence="3">
    <location>
        <begin position="231"/>
        <end position="315"/>
    </location>
</feature>
<evidence type="ECO:0000256" key="2">
    <source>
        <dbReference type="SAM" id="MobiDB-lite"/>
    </source>
</evidence>
<evidence type="ECO:0000313" key="5">
    <source>
        <dbReference type="Proteomes" id="UP000077521"/>
    </source>
</evidence>
<organism evidence="4 5">
    <name type="scientific">Tilletia indica</name>
    <dbReference type="NCBI Taxonomy" id="43049"/>
    <lineage>
        <taxon>Eukaryota</taxon>
        <taxon>Fungi</taxon>
        <taxon>Dikarya</taxon>
        <taxon>Basidiomycota</taxon>
        <taxon>Ustilaginomycotina</taxon>
        <taxon>Exobasidiomycetes</taxon>
        <taxon>Tilletiales</taxon>
        <taxon>Tilletiaceae</taxon>
        <taxon>Tilletia</taxon>
    </lineage>
</organism>
<evidence type="ECO:0000256" key="1">
    <source>
        <dbReference type="ARBA" id="ARBA00022801"/>
    </source>
</evidence>
<feature type="compositionally biased region" description="Low complexity" evidence="2">
    <location>
        <begin position="1"/>
        <end position="19"/>
    </location>
</feature>
<name>A0A8T8SB49_9BASI</name>
<dbReference type="GO" id="GO:0004190">
    <property type="term" value="F:aspartic-type endopeptidase activity"/>
    <property type="evidence" value="ECO:0007669"/>
    <property type="project" value="InterPro"/>
</dbReference>
<reference evidence="4" key="1">
    <citation type="submission" date="2016-04" db="EMBL/GenBank/DDBJ databases">
        <authorList>
            <person name="Nguyen H.D."/>
            <person name="Samba Siva P."/>
            <person name="Cullis J."/>
            <person name="Levesque C.A."/>
            <person name="Hambleton S."/>
        </authorList>
    </citation>
    <scope>NUCLEOTIDE SEQUENCE</scope>
    <source>
        <strain evidence="4">DAOMC 236416</strain>
    </source>
</reference>
<dbReference type="EMBL" id="LWDF02002220">
    <property type="protein sequence ID" value="KAE8236441.1"/>
    <property type="molecule type" value="Genomic_DNA"/>
</dbReference>
<reference evidence="4" key="2">
    <citation type="journal article" date="2019" name="IMA Fungus">
        <title>Genome sequencing and comparison of five Tilletia species to identify candidate genes for the detection of regulated species infecting wheat.</title>
        <authorList>
            <person name="Nguyen H.D.T."/>
            <person name="Sultana T."/>
            <person name="Kesanakurti P."/>
            <person name="Hambleton S."/>
        </authorList>
    </citation>
    <scope>NUCLEOTIDE SEQUENCE</scope>
    <source>
        <strain evidence="4">DAOMC 236416</strain>
    </source>
</reference>
<dbReference type="Gene3D" id="2.40.70.10">
    <property type="entry name" value="Acid Proteases"/>
    <property type="match status" value="1"/>
</dbReference>
<feature type="compositionally biased region" description="Basic and acidic residues" evidence="2">
    <location>
        <begin position="552"/>
        <end position="568"/>
    </location>
</feature>
<protein>
    <recommendedName>
        <fullName evidence="3">Peptidase A2 domain-containing protein</fullName>
    </recommendedName>
</protein>
<gene>
    <name evidence="4" type="ORF">A4X13_0g9152</name>
</gene>
<feature type="non-terminal residue" evidence="4">
    <location>
        <position position="1"/>
    </location>
</feature>
<comment type="caution">
    <text evidence="4">The sequence shown here is derived from an EMBL/GenBank/DDBJ whole genome shotgun (WGS) entry which is preliminary data.</text>
</comment>
<feature type="region of interest" description="Disordered" evidence="2">
    <location>
        <begin position="1"/>
        <end position="61"/>
    </location>
</feature>
<sequence length="576" mass="61870">MGRSASAPSTPANNSNISSRAAPSSTSGPKPMSKFAASYDPTRVIPAQNGQPRRYRPPGKDTVMDLRAPCSYCGGDHFNFEHDYIVVPQVRTLAADEDDYEEYPWDGHAEQVGEGGSIDHGDPSLSLESGLAPSMFTSHASEEIQPTSKSDDDTKTMSASPGLYFTDKSIFSVARTLRPNESAPPLAQEKRAFGRIVVLPKHSATGTGQGYRNHVPLTTHVRINDTDGRAMSSLLDTGASLSCIDATLLAKMGGKPQGEPMTVHGVGSSTTLGWVTLPLFIAAQDPHGRHVHLEVEQDFHVLPSFLPGMCLGLDFIDAHELSISPIRGRARLGRYTFQVHERLEKPFVTEAELRTTTEVTIAPNTQAWIQVNAATLAPGVDYIVVPRLSVTPEQSICLAGPNGLITHGPVRHILIGNYGSESFQLEQDTIIADAAAARMGDSVSASGETFTLQPRVHASEVISPPLRPVPTEDAAMPFDPFEDLEPYGSSLVQDAATATVDGAFKVGLDADGHPHPDIVKLLRDHQDAFALDGRPGRVDGHDMPINLKPDAALRSEAPRRASPDKRAAMDAAIDQL</sequence>
<feature type="region of interest" description="Disordered" evidence="2">
    <location>
        <begin position="552"/>
        <end position="576"/>
    </location>
</feature>
<accession>A0A8T8SB49</accession>
<dbReference type="GO" id="GO:0006508">
    <property type="term" value="P:proteolysis"/>
    <property type="evidence" value="ECO:0007669"/>
    <property type="project" value="InterPro"/>
</dbReference>
<dbReference type="InterPro" id="IPR001995">
    <property type="entry name" value="Peptidase_A2_cat"/>
</dbReference>
<feature type="compositionally biased region" description="Polar residues" evidence="2">
    <location>
        <begin position="135"/>
        <end position="148"/>
    </location>
</feature>
<dbReference type="InterPro" id="IPR021109">
    <property type="entry name" value="Peptidase_aspartic_dom_sf"/>
</dbReference>
<keyword evidence="5" id="KW-1185">Reference proteome</keyword>
<feature type="compositionally biased region" description="Basic and acidic residues" evidence="2">
    <location>
        <begin position="107"/>
        <end position="122"/>
    </location>
</feature>
<dbReference type="AlphaFoldDB" id="A0A8T8SB49"/>
<dbReference type="PROSITE" id="PS50175">
    <property type="entry name" value="ASP_PROT_RETROV"/>
    <property type="match status" value="1"/>
</dbReference>
<keyword evidence="1" id="KW-0378">Hydrolase</keyword>
<dbReference type="CDD" id="cd00303">
    <property type="entry name" value="retropepsin_like"/>
    <property type="match status" value="1"/>
</dbReference>
<evidence type="ECO:0000259" key="3">
    <source>
        <dbReference type="PROSITE" id="PS50175"/>
    </source>
</evidence>
<feature type="region of interest" description="Disordered" evidence="2">
    <location>
        <begin position="107"/>
        <end position="159"/>
    </location>
</feature>
<evidence type="ECO:0000313" key="4">
    <source>
        <dbReference type="EMBL" id="KAE8236441.1"/>
    </source>
</evidence>
<dbReference type="Proteomes" id="UP000077521">
    <property type="component" value="Unassembled WGS sequence"/>
</dbReference>